<keyword evidence="7" id="KW-0560">Oxidoreductase</keyword>
<dbReference type="Gene3D" id="1.20.990.10">
    <property type="entry name" value="NADPH-cytochrome p450 Reductase, Chain A, domain 3"/>
    <property type="match status" value="1"/>
</dbReference>
<evidence type="ECO:0000256" key="9">
    <source>
        <dbReference type="SAM" id="MobiDB-lite"/>
    </source>
</evidence>
<dbReference type="PRINTS" id="PR00369">
    <property type="entry name" value="FLAVODOXIN"/>
</dbReference>
<keyword evidence="4" id="KW-0288">FMN</keyword>
<dbReference type="PROSITE" id="PS51384">
    <property type="entry name" value="FAD_FR"/>
    <property type="match status" value="1"/>
</dbReference>
<evidence type="ECO:0008006" key="14">
    <source>
        <dbReference type="Google" id="ProtNLM"/>
    </source>
</evidence>
<gene>
    <name evidence="12" type="ORF">HRR80_004484</name>
</gene>
<evidence type="ECO:0000256" key="8">
    <source>
        <dbReference type="ARBA" id="ARBA00049342"/>
    </source>
</evidence>
<comment type="caution">
    <text evidence="12">The sequence shown here is derived from an EMBL/GenBank/DDBJ whole genome shotgun (WGS) entry which is preliminary data.</text>
</comment>
<evidence type="ECO:0000256" key="7">
    <source>
        <dbReference type="ARBA" id="ARBA00023002"/>
    </source>
</evidence>
<evidence type="ECO:0000256" key="6">
    <source>
        <dbReference type="ARBA" id="ARBA00022857"/>
    </source>
</evidence>
<dbReference type="SUPFAM" id="SSF52218">
    <property type="entry name" value="Flavoproteins"/>
    <property type="match status" value="1"/>
</dbReference>
<sequence>MSSLQSSIVLPKLQNISDFQQLLSKASYDDFLLLAVLFLGGTAYITNGILWNKPDPYHYQWFERPQAAVADLLSAKTQTRDIAQRLEETGKQAVIFWGSQSGTAEGFAHRLAQDLHRRLQLEALVADVSDYDEESIAKLPGSKPAIFIMSTYGEGDPSDNSGHFVQWLKSEVNTKPESEALLFSNLKFAAFGCGNSNYKYFNAVIDAVVKGLQDRGATMFMPVVGKADEAKATTEEDFLEWKTALFAQLCQQFGLTEREPEYEPAISLVFDDSIDVSGVYLGEPFAPATGRKKKSLKTPSTPTVHMPVVAARELIKTNTPAQPSRGQNQQPDRSCLHLELDFSDLPEIRYKTGDHLAVQPVNPVTEVSRLLNVLGLQEQADTPIMIQPRSDEQNTGSGDDDNTRLPSPTTLRALFQHYLEVCAPVSRETVLSLAAFAPTAAAKSFLLEIASDKAAYADFVSKHHVTLARLLQHVASDAVDPSVTWKTDNDEGNLPLSFVVESLRPMAPRYYSISSSSIISPRRAAITVANNPTTILAPTTSTQIVIPGVASTYLSSFVQPNHADVQKPAIYASIRRSTFKLPASAATPLILIAAGTGIAPFRAFLQERARLASIRQSQQARNQTQDSHSPQTQMGKILLFFGCRHPDLDLLYKDELDELVHNSPLKDCLEVVYAFSRYSDGSDNDDSQKQTRTKPGHYVQDKIGHRATDVVKLLLDDDAALYICGSASMARQVGDRIGDALKTHRSMDDGALRQWREERKRVRRWQEDVW</sequence>
<dbReference type="InterPro" id="IPR029039">
    <property type="entry name" value="Flavoprotein-like_sf"/>
</dbReference>
<dbReference type="InterPro" id="IPR003097">
    <property type="entry name" value="CysJ-like_FAD-binding"/>
</dbReference>
<proteinExistence type="predicted"/>
<dbReference type="AlphaFoldDB" id="A0AAN6EV29"/>
<dbReference type="GO" id="GO:0050660">
    <property type="term" value="F:flavin adenine dinucleotide binding"/>
    <property type="evidence" value="ECO:0007669"/>
    <property type="project" value="TreeGrafter"/>
</dbReference>
<accession>A0AAN6EV29</accession>
<evidence type="ECO:0000256" key="1">
    <source>
        <dbReference type="ARBA" id="ARBA00001917"/>
    </source>
</evidence>
<evidence type="ECO:0000313" key="13">
    <source>
        <dbReference type="Proteomes" id="UP001161757"/>
    </source>
</evidence>
<dbReference type="InterPro" id="IPR039261">
    <property type="entry name" value="FNR_nucleotide-bd"/>
</dbReference>
<dbReference type="PANTHER" id="PTHR19384">
    <property type="entry name" value="NITRIC OXIDE SYNTHASE-RELATED"/>
    <property type="match status" value="1"/>
</dbReference>
<dbReference type="GO" id="GO:0005829">
    <property type="term" value="C:cytosol"/>
    <property type="evidence" value="ECO:0007669"/>
    <property type="project" value="TreeGrafter"/>
</dbReference>
<dbReference type="InterPro" id="IPR001709">
    <property type="entry name" value="Flavoprot_Pyr_Nucl_cyt_Rdtase"/>
</dbReference>
<comment type="catalytic activity">
    <reaction evidence="8">
        <text>2 oxidized [cytochrome P450] + NADPH = 2 reduced [cytochrome P450] + NADP(+) + H(+)</text>
        <dbReference type="Rhea" id="RHEA:24040"/>
        <dbReference type="Rhea" id="RHEA-COMP:14627"/>
        <dbReference type="Rhea" id="RHEA-COMP:14628"/>
        <dbReference type="ChEBI" id="CHEBI:15378"/>
        <dbReference type="ChEBI" id="CHEBI:55376"/>
        <dbReference type="ChEBI" id="CHEBI:57783"/>
        <dbReference type="ChEBI" id="CHEBI:58349"/>
        <dbReference type="ChEBI" id="CHEBI:60344"/>
        <dbReference type="EC" id="1.6.2.4"/>
    </reaction>
</comment>
<dbReference type="Gene3D" id="3.40.50.80">
    <property type="entry name" value="Nucleotide-binding domain of ferredoxin-NADP reductase (FNR) module"/>
    <property type="match status" value="1"/>
</dbReference>
<dbReference type="EMBL" id="JAJGCB010000007">
    <property type="protein sequence ID" value="KAJ8991863.1"/>
    <property type="molecule type" value="Genomic_DNA"/>
</dbReference>
<dbReference type="PROSITE" id="PS50902">
    <property type="entry name" value="FLAVODOXIN_LIKE"/>
    <property type="match status" value="1"/>
</dbReference>
<feature type="region of interest" description="Disordered" evidence="9">
    <location>
        <begin position="384"/>
        <end position="406"/>
    </location>
</feature>
<dbReference type="Proteomes" id="UP001161757">
    <property type="component" value="Unassembled WGS sequence"/>
</dbReference>
<dbReference type="Pfam" id="PF00175">
    <property type="entry name" value="NAD_binding_1"/>
    <property type="match status" value="1"/>
</dbReference>
<evidence type="ECO:0000256" key="4">
    <source>
        <dbReference type="ARBA" id="ARBA00022643"/>
    </source>
</evidence>
<evidence type="ECO:0000256" key="5">
    <source>
        <dbReference type="ARBA" id="ARBA00022827"/>
    </source>
</evidence>
<dbReference type="PANTHER" id="PTHR19384:SF108">
    <property type="entry name" value="NADPH--CYTOCHROME P450 REDUCTASE"/>
    <property type="match status" value="1"/>
</dbReference>
<keyword evidence="6" id="KW-0521">NADP</keyword>
<evidence type="ECO:0000259" key="11">
    <source>
        <dbReference type="PROSITE" id="PS51384"/>
    </source>
</evidence>
<comment type="cofactor">
    <cofactor evidence="1">
        <name>FMN</name>
        <dbReference type="ChEBI" id="CHEBI:58210"/>
    </cofactor>
</comment>
<dbReference type="SUPFAM" id="SSF52343">
    <property type="entry name" value="Ferredoxin reductase-like, C-terminal NADP-linked domain"/>
    <property type="match status" value="1"/>
</dbReference>
<dbReference type="InterPro" id="IPR001094">
    <property type="entry name" value="Flavdoxin-like"/>
</dbReference>
<evidence type="ECO:0000313" key="12">
    <source>
        <dbReference type="EMBL" id="KAJ8991863.1"/>
    </source>
</evidence>
<dbReference type="SUPFAM" id="SSF63380">
    <property type="entry name" value="Riboflavin synthase domain-like"/>
    <property type="match status" value="1"/>
</dbReference>
<evidence type="ECO:0000256" key="3">
    <source>
        <dbReference type="ARBA" id="ARBA00022630"/>
    </source>
</evidence>
<evidence type="ECO:0000256" key="2">
    <source>
        <dbReference type="ARBA" id="ARBA00001974"/>
    </source>
</evidence>
<dbReference type="InterPro" id="IPR017927">
    <property type="entry name" value="FAD-bd_FR_type"/>
</dbReference>
<dbReference type="GO" id="GO:0003958">
    <property type="term" value="F:NADPH-hemoprotein reductase activity"/>
    <property type="evidence" value="ECO:0007669"/>
    <property type="project" value="UniProtKB-EC"/>
</dbReference>
<dbReference type="InterPro" id="IPR008254">
    <property type="entry name" value="Flavodoxin/NO_synth"/>
</dbReference>
<name>A0AAN6EV29_EXODE</name>
<evidence type="ECO:0000259" key="10">
    <source>
        <dbReference type="PROSITE" id="PS50902"/>
    </source>
</evidence>
<feature type="domain" description="FAD-binding FR-type" evidence="11">
    <location>
        <begin position="301"/>
        <end position="582"/>
    </location>
</feature>
<dbReference type="InterPro" id="IPR001433">
    <property type="entry name" value="OxRdtase_FAD/NAD-bd"/>
</dbReference>
<keyword evidence="3" id="KW-0285">Flavoprotein</keyword>
<dbReference type="Pfam" id="PF00667">
    <property type="entry name" value="FAD_binding_1"/>
    <property type="match status" value="1"/>
</dbReference>
<protein>
    <recommendedName>
        <fullName evidence="14">NADPH--cytochrome P450 reductase</fullName>
    </recommendedName>
</protein>
<dbReference type="GO" id="GO:0010181">
    <property type="term" value="F:FMN binding"/>
    <property type="evidence" value="ECO:0007669"/>
    <property type="project" value="InterPro"/>
</dbReference>
<keyword evidence="5" id="KW-0274">FAD</keyword>
<dbReference type="InterPro" id="IPR017938">
    <property type="entry name" value="Riboflavin_synthase-like_b-brl"/>
</dbReference>
<reference evidence="12" key="1">
    <citation type="submission" date="2023-01" db="EMBL/GenBank/DDBJ databases">
        <title>Exophiala dermititidis isolated from Cystic Fibrosis Patient.</title>
        <authorList>
            <person name="Kurbessoian T."/>
            <person name="Crocker A."/>
            <person name="Murante D."/>
            <person name="Hogan D.A."/>
            <person name="Stajich J.E."/>
        </authorList>
    </citation>
    <scope>NUCLEOTIDE SEQUENCE</scope>
    <source>
        <strain evidence="12">Ex8</strain>
    </source>
</reference>
<dbReference type="PRINTS" id="PR00371">
    <property type="entry name" value="FPNCR"/>
</dbReference>
<dbReference type="Gene3D" id="2.40.30.10">
    <property type="entry name" value="Translation factors"/>
    <property type="match status" value="1"/>
</dbReference>
<dbReference type="InterPro" id="IPR023173">
    <property type="entry name" value="NADPH_Cyt_P450_Rdtase_alpha"/>
</dbReference>
<feature type="domain" description="Flavodoxin-like" evidence="10">
    <location>
        <begin position="93"/>
        <end position="246"/>
    </location>
</feature>
<comment type="cofactor">
    <cofactor evidence="2">
        <name>FAD</name>
        <dbReference type="ChEBI" id="CHEBI:57692"/>
    </cofactor>
</comment>
<dbReference type="Gene3D" id="3.40.50.360">
    <property type="match status" value="1"/>
</dbReference>
<dbReference type="Pfam" id="PF00258">
    <property type="entry name" value="Flavodoxin_1"/>
    <property type="match status" value="1"/>
</dbReference>
<dbReference type="FunFam" id="3.40.50.360:FF:000036">
    <property type="entry name" value="NADPH--cytochrome P450 reductase"/>
    <property type="match status" value="1"/>
</dbReference>
<organism evidence="12 13">
    <name type="scientific">Exophiala dermatitidis</name>
    <name type="common">Black yeast-like fungus</name>
    <name type="synonym">Wangiella dermatitidis</name>
    <dbReference type="NCBI Taxonomy" id="5970"/>
    <lineage>
        <taxon>Eukaryota</taxon>
        <taxon>Fungi</taxon>
        <taxon>Dikarya</taxon>
        <taxon>Ascomycota</taxon>
        <taxon>Pezizomycotina</taxon>
        <taxon>Eurotiomycetes</taxon>
        <taxon>Chaetothyriomycetidae</taxon>
        <taxon>Chaetothyriales</taxon>
        <taxon>Herpotrichiellaceae</taxon>
        <taxon>Exophiala</taxon>
    </lineage>
</organism>